<organism evidence="4 5">
    <name type="scientific">Mycobacterium paraense</name>
    <dbReference type="NCBI Taxonomy" id="767916"/>
    <lineage>
        <taxon>Bacteria</taxon>
        <taxon>Bacillati</taxon>
        <taxon>Actinomycetota</taxon>
        <taxon>Actinomycetes</taxon>
        <taxon>Mycobacteriales</taxon>
        <taxon>Mycobacteriaceae</taxon>
        <taxon>Mycobacterium</taxon>
        <taxon>Mycobacterium simiae complex</taxon>
    </lineage>
</organism>
<dbReference type="Pfam" id="PF12484">
    <property type="entry name" value="PPE-SVP"/>
    <property type="match status" value="1"/>
</dbReference>
<evidence type="ECO:0000256" key="1">
    <source>
        <dbReference type="ARBA" id="ARBA00010652"/>
    </source>
</evidence>
<dbReference type="Gene3D" id="1.20.1260.20">
    <property type="entry name" value="PPE superfamily"/>
    <property type="match status" value="1"/>
</dbReference>
<proteinExistence type="inferred from homology"/>
<feature type="domain" description="PPE" evidence="2">
    <location>
        <begin position="3"/>
        <end position="166"/>
    </location>
</feature>
<dbReference type="InterPro" id="IPR038332">
    <property type="entry name" value="PPE_sf"/>
</dbReference>
<comment type="caution">
    <text evidence="4">The sequence shown here is derived from an EMBL/GenBank/DDBJ whole genome shotgun (WGS) entry which is preliminary data.</text>
</comment>
<dbReference type="Proteomes" id="UP000193285">
    <property type="component" value="Unassembled WGS sequence"/>
</dbReference>
<dbReference type="PANTHER" id="PTHR46766">
    <property type="entry name" value="GLUTAMINE-RICH PROTEIN 2"/>
    <property type="match status" value="1"/>
</dbReference>
<accession>A0A1X2AI31</accession>
<sequence>MFDFGALPPEINSGRMYVGAGAGPMLAAAAAWDELATELQSTAAAYGSTIQGLAAGPWTGPSSIAMAAAAAPYVAWMSATGAQAEEAATQAKLAAGAYETAFAATVPPPVIAANRALLMTLIATNFLGQNTPAIAATEAQYAEMWAQDAAAMYAYAASSASASTLTPFTEPPQTTSDAAPAAQAAAVSQSSGASGLNIGSQLSQLVNSLPTALQSLGTGLLNSPTTGSTNLLSGLSVPQLANLPATSSWPAGLGTDLANWNTIWSTLTGPYSLQGWTAIPGGPFLSFGQAYAWGQNGQGAAAYLAGPKAITGALAPLTQGASAVKPMLSSAVGGSMGKAALVGGMSVPQGWTEAAPAIRTLASVLPTNLAAAPAASLTGEEGVFGQMALSSLAGRAVGAAAFQSGGSGSAALGSLGGVIEADPATATIIVIPALED</sequence>
<gene>
    <name evidence="4" type="ORF">AWB90_05985</name>
</gene>
<evidence type="ECO:0000259" key="2">
    <source>
        <dbReference type="Pfam" id="PF00823"/>
    </source>
</evidence>
<dbReference type="OrthoDB" id="4764495at2"/>
<protein>
    <recommendedName>
        <fullName evidence="6">PPE family protein</fullName>
    </recommendedName>
</protein>
<dbReference type="GO" id="GO:0052572">
    <property type="term" value="P:response to host immune response"/>
    <property type="evidence" value="ECO:0007669"/>
    <property type="project" value="TreeGrafter"/>
</dbReference>
<dbReference type="InterPro" id="IPR022171">
    <property type="entry name" value="PPE_C"/>
</dbReference>
<feature type="domain" description="PPE family C-terminal" evidence="3">
    <location>
        <begin position="334"/>
        <end position="401"/>
    </location>
</feature>
<dbReference type="EMBL" id="LQPN01000030">
    <property type="protein sequence ID" value="ORW50799.1"/>
    <property type="molecule type" value="Genomic_DNA"/>
</dbReference>
<reference evidence="4 5" key="1">
    <citation type="journal article" date="2015" name="Emerg. Microbes Infect.">
        <title>Characterization of 17 strains belonging to the Mycobacterium simiae complex and description of Mycobacterium paraense sp. nov.</title>
        <authorList>
            <person name="Fusco da Costa A.R."/>
            <person name="Fedrizzi T."/>
            <person name="Lopes M.L."/>
            <person name="Pecorari M."/>
            <person name="Oliveira da Costa W.L."/>
            <person name="Giacobazzi E."/>
            <person name="da Costa Bahia J.R."/>
            <person name="De Sanctis V."/>
            <person name="Batista Lima K.V."/>
            <person name="Bertorelli R."/>
            <person name="Grottola A."/>
            <person name="Fabio A."/>
            <person name="Mariottini A."/>
            <person name="Ferretti P."/>
            <person name="Di Leva F."/>
            <person name="Fregni Serpini G."/>
            <person name="Tagliazucchi S."/>
            <person name="Rumpianesi F."/>
            <person name="Jousson O."/>
            <person name="Segata N."/>
            <person name="Tortoli E."/>
        </authorList>
    </citation>
    <scope>NUCLEOTIDE SEQUENCE [LARGE SCALE GENOMIC DNA]</scope>
    <source>
        <strain evidence="4 5">IEC33</strain>
    </source>
</reference>
<evidence type="ECO:0008006" key="6">
    <source>
        <dbReference type="Google" id="ProtNLM"/>
    </source>
</evidence>
<evidence type="ECO:0000259" key="3">
    <source>
        <dbReference type="Pfam" id="PF12484"/>
    </source>
</evidence>
<evidence type="ECO:0000313" key="4">
    <source>
        <dbReference type="EMBL" id="ORW50799.1"/>
    </source>
</evidence>
<name>A0A1X2AI31_9MYCO</name>
<dbReference type="RefSeq" id="WP_085244271.1">
    <property type="nucleotide sequence ID" value="NZ_LQPN01000030.1"/>
</dbReference>
<dbReference type="AlphaFoldDB" id="A0A1X2AI31"/>
<dbReference type="STRING" id="767916.AWB91_19180"/>
<dbReference type="FunFam" id="1.20.1260.20:FF:000001">
    <property type="entry name" value="PPE family protein PPE41"/>
    <property type="match status" value="1"/>
</dbReference>
<comment type="similarity">
    <text evidence="1">Belongs to the mycobacterial PPE family.</text>
</comment>
<dbReference type="Pfam" id="PF00823">
    <property type="entry name" value="PPE"/>
    <property type="match status" value="1"/>
</dbReference>
<evidence type="ECO:0000313" key="5">
    <source>
        <dbReference type="Proteomes" id="UP000193285"/>
    </source>
</evidence>
<dbReference type="InterPro" id="IPR000030">
    <property type="entry name" value="PPE_dom"/>
</dbReference>
<dbReference type="PANTHER" id="PTHR46766:SF1">
    <property type="entry name" value="GLUTAMINE-RICH PROTEIN 2"/>
    <property type="match status" value="1"/>
</dbReference>
<dbReference type="SUPFAM" id="SSF140459">
    <property type="entry name" value="PE/PPE dimer-like"/>
    <property type="match status" value="1"/>
</dbReference>